<reference evidence="3 4" key="1">
    <citation type="submission" date="2016-06" db="EMBL/GenBank/DDBJ databases">
        <authorList>
            <person name="Sutton G."/>
            <person name="Brinkac L."/>
            <person name="Sanka R."/>
            <person name="Adams M."/>
            <person name="Lau E."/>
            <person name="Sam S."/>
            <person name="Sreng N."/>
            <person name="Him V."/>
            <person name="Kerleguer A."/>
            <person name="Cheng S."/>
        </authorList>
    </citation>
    <scope>NUCLEOTIDE SEQUENCE [LARGE SCALE GENOMIC DNA]</scope>
    <source>
        <strain evidence="3 4">E2978</strain>
    </source>
</reference>
<dbReference type="PANTHER" id="PTHR43048:SF3">
    <property type="entry name" value="METHYLMALONYL-COA EPIMERASE, MITOCHONDRIAL"/>
    <property type="match status" value="1"/>
</dbReference>
<keyword evidence="3" id="KW-0456">Lyase</keyword>
<gene>
    <name evidence="3" type="ORF">A5672_25065</name>
</gene>
<dbReference type="InterPro" id="IPR004360">
    <property type="entry name" value="Glyas_Fos-R_dOase_dom"/>
</dbReference>
<dbReference type="RefSeq" id="WP_067324043.1">
    <property type="nucleotide sequence ID" value="NZ_LZIT01000242.1"/>
</dbReference>
<comment type="caution">
    <text evidence="3">The sequence shown here is derived from an EMBL/GenBank/DDBJ whole genome shotgun (WGS) entry which is preliminary data.</text>
</comment>
<protein>
    <submittedName>
        <fullName evidence="3">Lactoylglutathione lyase</fullName>
    </submittedName>
</protein>
<dbReference type="GO" id="GO:0016829">
    <property type="term" value="F:lyase activity"/>
    <property type="evidence" value="ECO:0007669"/>
    <property type="project" value="UniProtKB-KW"/>
</dbReference>
<dbReference type="InterPro" id="IPR029068">
    <property type="entry name" value="Glyas_Bleomycin-R_OHBP_Dase"/>
</dbReference>
<name>A0ABD6NWT2_9MYCO</name>
<feature type="domain" description="VOC" evidence="2">
    <location>
        <begin position="6"/>
        <end position="144"/>
    </location>
</feature>
<dbReference type="SUPFAM" id="SSF54593">
    <property type="entry name" value="Glyoxalase/Bleomycin resistance protein/Dihydroxybiphenyl dioxygenase"/>
    <property type="match status" value="1"/>
</dbReference>
<dbReference type="Gene3D" id="3.10.180.10">
    <property type="entry name" value="2,3-Dihydroxybiphenyl 1,2-Dioxygenase, domain 1"/>
    <property type="match status" value="1"/>
</dbReference>
<dbReference type="Pfam" id="PF00903">
    <property type="entry name" value="Glyoxalase"/>
    <property type="match status" value="1"/>
</dbReference>
<dbReference type="InterPro" id="IPR018146">
    <property type="entry name" value="Glyoxalase_1_CS"/>
</dbReference>
<dbReference type="EMBL" id="LZIT01000242">
    <property type="protein sequence ID" value="OBG33005.1"/>
    <property type="molecule type" value="Genomic_DNA"/>
</dbReference>
<keyword evidence="1" id="KW-0479">Metal-binding</keyword>
<dbReference type="GO" id="GO:0046872">
    <property type="term" value="F:metal ion binding"/>
    <property type="evidence" value="ECO:0007669"/>
    <property type="project" value="UniProtKB-KW"/>
</dbReference>
<evidence type="ECO:0000313" key="3">
    <source>
        <dbReference type="EMBL" id="OBG33005.1"/>
    </source>
</evidence>
<dbReference type="PROSITE" id="PS00934">
    <property type="entry name" value="GLYOXALASE_I_1"/>
    <property type="match status" value="1"/>
</dbReference>
<dbReference type="Proteomes" id="UP000092086">
    <property type="component" value="Unassembled WGS sequence"/>
</dbReference>
<dbReference type="InterPro" id="IPR051785">
    <property type="entry name" value="MMCE/EMCE_epimerase"/>
</dbReference>
<dbReference type="PROSITE" id="PS51819">
    <property type="entry name" value="VOC"/>
    <property type="match status" value="1"/>
</dbReference>
<dbReference type="PANTHER" id="PTHR43048">
    <property type="entry name" value="METHYLMALONYL-COA EPIMERASE"/>
    <property type="match status" value="1"/>
</dbReference>
<organism evidence="3 4">
    <name type="scientific">Mycobacterium alsense</name>
    <dbReference type="NCBI Taxonomy" id="324058"/>
    <lineage>
        <taxon>Bacteria</taxon>
        <taxon>Bacillati</taxon>
        <taxon>Actinomycetota</taxon>
        <taxon>Actinomycetes</taxon>
        <taxon>Mycobacteriales</taxon>
        <taxon>Mycobacteriaceae</taxon>
        <taxon>Mycobacterium</taxon>
    </lineage>
</organism>
<proteinExistence type="predicted"/>
<accession>A0ABD6NWT2</accession>
<evidence type="ECO:0000256" key="1">
    <source>
        <dbReference type="ARBA" id="ARBA00022723"/>
    </source>
</evidence>
<dbReference type="AlphaFoldDB" id="A0ABD6NWT2"/>
<evidence type="ECO:0000259" key="2">
    <source>
        <dbReference type="PROSITE" id="PS51819"/>
    </source>
</evidence>
<sequence length="152" mass="16635">MSAGVRLTHVGLCVSDLEKSVEFYCLALGFDECGRLRVDGPDTAQLLGVPGLVLDLVYLQRDGFRLELLSYPAPGVHGSGRPRRMNAVGFTHLSFRVDDPDAFIAGIERFGGQARPERTVTFEGGNRGMMATDPDGNWIELIERTPPDQLSN</sequence>
<evidence type="ECO:0000313" key="4">
    <source>
        <dbReference type="Proteomes" id="UP000092086"/>
    </source>
</evidence>
<dbReference type="InterPro" id="IPR037523">
    <property type="entry name" value="VOC_core"/>
</dbReference>